<keyword evidence="1 6" id="KW-0597">Phosphoprotein</keyword>
<dbReference type="InterPro" id="IPR001789">
    <property type="entry name" value="Sig_transdc_resp-reg_receiver"/>
</dbReference>
<dbReference type="Gene3D" id="3.40.50.2300">
    <property type="match status" value="1"/>
</dbReference>
<reference evidence="10 11" key="2">
    <citation type="journal article" date="2013" name="Genome Announc.">
        <title>Genome of the Root-Associated Plant Growth-Promoting Bacterium Variovorax paradoxus Strain EPS.</title>
        <authorList>
            <person name="Han J.I."/>
            <person name="Spain J.C."/>
            <person name="Leadbetter J.R."/>
            <person name="Ovchinnikova G."/>
            <person name="Goodwin L.A."/>
            <person name="Han C.S."/>
            <person name="Woyke T."/>
            <person name="Davenport K.W."/>
            <person name="Orwin P.M."/>
        </authorList>
    </citation>
    <scope>NUCLEOTIDE SEQUENCE [LARGE SCALE GENOMIC DNA]</scope>
    <source>
        <strain evidence="10 11">EPS</strain>
    </source>
</reference>
<dbReference type="InterPro" id="IPR036388">
    <property type="entry name" value="WH-like_DNA-bd_sf"/>
</dbReference>
<dbReference type="InterPro" id="IPR001867">
    <property type="entry name" value="OmpR/PhoB-type_DNA-bd"/>
</dbReference>
<evidence type="ECO:0000256" key="3">
    <source>
        <dbReference type="ARBA" id="ARBA00023015"/>
    </source>
</evidence>
<dbReference type="KEGG" id="vpe:Varpa_5570"/>
<evidence type="ECO:0000313" key="11">
    <source>
        <dbReference type="Proteomes" id="UP000008917"/>
    </source>
</evidence>
<dbReference type="PROSITE" id="PS50110">
    <property type="entry name" value="RESPONSE_REGULATORY"/>
    <property type="match status" value="1"/>
</dbReference>
<evidence type="ECO:0000256" key="2">
    <source>
        <dbReference type="ARBA" id="ARBA00023012"/>
    </source>
</evidence>
<dbReference type="SUPFAM" id="SSF46894">
    <property type="entry name" value="C-terminal effector domain of the bipartite response regulators"/>
    <property type="match status" value="1"/>
</dbReference>
<dbReference type="SUPFAM" id="SSF52172">
    <property type="entry name" value="CheY-like"/>
    <property type="match status" value="1"/>
</dbReference>
<keyword evidence="5" id="KW-0804">Transcription</keyword>
<dbReference type="EMBL" id="CP002417">
    <property type="protein sequence ID" value="ADU39724.1"/>
    <property type="molecule type" value="Genomic_DNA"/>
</dbReference>
<organism evidence="10 11">
    <name type="scientific">Variovorax paradoxus (strain EPS)</name>
    <dbReference type="NCBI Taxonomy" id="595537"/>
    <lineage>
        <taxon>Bacteria</taxon>
        <taxon>Pseudomonadati</taxon>
        <taxon>Pseudomonadota</taxon>
        <taxon>Betaproteobacteria</taxon>
        <taxon>Burkholderiales</taxon>
        <taxon>Comamonadaceae</taxon>
        <taxon>Variovorax</taxon>
    </lineage>
</organism>
<dbReference type="InterPro" id="IPR011006">
    <property type="entry name" value="CheY-like_superfamily"/>
</dbReference>
<dbReference type="SMART" id="SM00862">
    <property type="entry name" value="Trans_reg_C"/>
    <property type="match status" value="1"/>
</dbReference>
<evidence type="ECO:0000259" key="9">
    <source>
        <dbReference type="PROSITE" id="PS51755"/>
    </source>
</evidence>
<dbReference type="PANTHER" id="PTHR48111:SF4">
    <property type="entry name" value="DNA-BINDING DUAL TRANSCRIPTIONAL REGULATOR OMPR"/>
    <property type="match status" value="1"/>
</dbReference>
<evidence type="ECO:0000256" key="1">
    <source>
        <dbReference type="ARBA" id="ARBA00022553"/>
    </source>
</evidence>
<dbReference type="GO" id="GO:0032993">
    <property type="term" value="C:protein-DNA complex"/>
    <property type="evidence" value="ECO:0007669"/>
    <property type="project" value="TreeGrafter"/>
</dbReference>
<protein>
    <submittedName>
        <fullName evidence="10">Two component transcriptional regulator, winged helix family</fullName>
    </submittedName>
</protein>
<dbReference type="Gene3D" id="6.10.250.690">
    <property type="match status" value="1"/>
</dbReference>
<proteinExistence type="predicted"/>
<gene>
    <name evidence="10" type="ordered locus">Varpa_5570</name>
</gene>
<dbReference type="InterPro" id="IPR039420">
    <property type="entry name" value="WalR-like"/>
</dbReference>
<dbReference type="Pfam" id="PF00486">
    <property type="entry name" value="Trans_reg_C"/>
    <property type="match status" value="1"/>
</dbReference>
<evidence type="ECO:0000259" key="8">
    <source>
        <dbReference type="PROSITE" id="PS50110"/>
    </source>
</evidence>
<feature type="domain" description="OmpR/PhoB-type" evidence="9">
    <location>
        <begin position="156"/>
        <end position="251"/>
    </location>
</feature>
<evidence type="ECO:0000256" key="6">
    <source>
        <dbReference type="PROSITE-ProRule" id="PRU00169"/>
    </source>
</evidence>
<dbReference type="HOGENOM" id="CLU_000445_30_4_4"/>
<dbReference type="GO" id="GO:0000156">
    <property type="term" value="F:phosphorelay response regulator activity"/>
    <property type="evidence" value="ECO:0007669"/>
    <property type="project" value="TreeGrafter"/>
</dbReference>
<dbReference type="Proteomes" id="UP000008917">
    <property type="component" value="Chromosome"/>
</dbReference>
<dbReference type="GO" id="GO:0000976">
    <property type="term" value="F:transcription cis-regulatory region binding"/>
    <property type="evidence" value="ECO:0007669"/>
    <property type="project" value="TreeGrafter"/>
</dbReference>
<dbReference type="GO" id="GO:0006355">
    <property type="term" value="P:regulation of DNA-templated transcription"/>
    <property type="evidence" value="ECO:0007669"/>
    <property type="project" value="InterPro"/>
</dbReference>
<feature type="DNA-binding region" description="OmpR/PhoB-type" evidence="7">
    <location>
        <begin position="156"/>
        <end position="251"/>
    </location>
</feature>
<evidence type="ECO:0000313" key="10">
    <source>
        <dbReference type="EMBL" id="ADU39724.1"/>
    </source>
</evidence>
<keyword evidence="4 7" id="KW-0238">DNA-binding</keyword>
<evidence type="ECO:0000256" key="5">
    <source>
        <dbReference type="ARBA" id="ARBA00023163"/>
    </source>
</evidence>
<dbReference type="STRING" id="595537.Varpa_5570"/>
<dbReference type="PROSITE" id="PS51755">
    <property type="entry name" value="OMPR_PHOB"/>
    <property type="match status" value="1"/>
</dbReference>
<keyword evidence="2" id="KW-0902">Two-component regulatory system</keyword>
<dbReference type="SMART" id="SM00448">
    <property type="entry name" value="REC"/>
    <property type="match status" value="1"/>
</dbReference>
<dbReference type="AlphaFoldDB" id="E6VAI0"/>
<dbReference type="InterPro" id="IPR016032">
    <property type="entry name" value="Sig_transdc_resp-reg_C-effctor"/>
</dbReference>
<feature type="domain" description="Response regulatory" evidence="8">
    <location>
        <begin position="25"/>
        <end position="138"/>
    </location>
</feature>
<sequence>MPTGLMASEVIRHMFARRHNPAMPRILLIDDDEHLAAPLTTYFARFGCTLESAVRPSEGLAKLRAGQYDAAILDVMLPEMDGFALCREIRKESDIPIVMLTARGEVTDRVVGLELGADDYVPKPFEPRELVARVQTILRRQRSTPAVANGHGNNGTQLRVFDGLSIDLDRRQVLRQGERVELTGTEFELLALLAAEPGKVFSRDDILNRLRGHEAELYTRAVDIVVSRLRKKLEPLDCIKTLRNAGYALAVARSEPA</sequence>
<dbReference type="eggNOG" id="COG0745">
    <property type="taxonomic scope" value="Bacteria"/>
</dbReference>
<reference evidence="11" key="1">
    <citation type="submission" date="2010-12" db="EMBL/GenBank/DDBJ databases">
        <title>Complete sequence of Variovorax paradoxus EPS.</title>
        <authorList>
            <consortium name="US DOE Joint Genome Institute"/>
            <person name="Lucas S."/>
            <person name="Copeland A."/>
            <person name="Lapidus A."/>
            <person name="Cheng J.-F."/>
            <person name="Goodwin L."/>
            <person name="Pitluck S."/>
            <person name="Teshima H."/>
            <person name="Detter J.C."/>
            <person name="Han C."/>
            <person name="Tapia R."/>
            <person name="Land M."/>
            <person name="Hauser L."/>
            <person name="Kyrpides N."/>
            <person name="Ivanova N."/>
            <person name="Ovchinnikova G."/>
            <person name="Orwin P."/>
            <person name="Han J.-I.G."/>
            <person name="Woyke T."/>
        </authorList>
    </citation>
    <scope>NUCLEOTIDE SEQUENCE [LARGE SCALE GENOMIC DNA]</scope>
    <source>
        <strain evidence="11">EPS</strain>
    </source>
</reference>
<dbReference type="Gene3D" id="1.10.10.10">
    <property type="entry name" value="Winged helix-like DNA-binding domain superfamily/Winged helix DNA-binding domain"/>
    <property type="match status" value="1"/>
</dbReference>
<dbReference type="PANTHER" id="PTHR48111">
    <property type="entry name" value="REGULATOR OF RPOS"/>
    <property type="match status" value="1"/>
</dbReference>
<keyword evidence="3" id="KW-0805">Transcription regulation</keyword>
<dbReference type="Pfam" id="PF00072">
    <property type="entry name" value="Response_reg"/>
    <property type="match status" value="1"/>
</dbReference>
<feature type="modified residue" description="4-aspartylphosphate" evidence="6">
    <location>
        <position position="74"/>
    </location>
</feature>
<accession>E6VAI0</accession>
<dbReference type="CDD" id="cd00383">
    <property type="entry name" value="trans_reg_C"/>
    <property type="match status" value="1"/>
</dbReference>
<evidence type="ECO:0000256" key="4">
    <source>
        <dbReference type="ARBA" id="ARBA00023125"/>
    </source>
</evidence>
<evidence type="ECO:0000256" key="7">
    <source>
        <dbReference type="PROSITE-ProRule" id="PRU01091"/>
    </source>
</evidence>
<name>E6VAI0_VARPE</name>
<dbReference type="GO" id="GO:0005829">
    <property type="term" value="C:cytosol"/>
    <property type="evidence" value="ECO:0007669"/>
    <property type="project" value="TreeGrafter"/>
</dbReference>